<keyword evidence="7 9" id="KW-0238">DNA-binding</keyword>
<evidence type="ECO:0000256" key="9">
    <source>
        <dbReference type="HAMAP-Rule" id="MF_00969"/>
    </source>
</evidence>
<dbReference type="Pfam" id="PF03461">
    <property type="entry name" value="TRCF"/>
    <property type="match status" value="1"/>
</dbReference>
<feature type="domain" description="Helicase C-terminal" evidence="11">
    <location>
        <begin position="762"/>
        <end position="924"/>
    </location>
</feature>
<comment type="function">
    <text evidence="9">Couples transcription and DNA repair by recognizing RNA polymerase (RNAP) stalled at DNA lesions. Mediates ATP-dependent release of RNAP and its truncated transcript from the DNA, and recruitment of nucleotide excision repair machinery to the damaged site.</text>
</comment>
<dbReference type="InterPro" id="IPR041471">
    <property type="entry name" value="UvrB_inter"/>
</dbReference>
<keyword evidence="5" id="KW-0347">Helicase</keyword>
<dbReference type="CDD" id="cd17991">
    <property type="entry name" value="DEXHc_TRCF"/>
    <property type="match status" value="1"/>
</dbReference>
<dbReference type="Pfam" id="PF02559">
    <property type="entry name" value="CarD_TRCF_RID"/>
    <property type="match status" value="1"/>
</dbReference>
<dbReference type="InterPro" id="IPR036101">
    <property type="entry name" value="CarD-like/TRCF_RID_sf"/>
</dbReference>
<evidence type="ECO:0000256" key="3">
    <source>
        <dbReference type="ARBA" id="ARBA00022763"/>
    </source>
</evidence>
<evidence type="ECO:0000256" key="5">
    <source>
        <dbReference type="ARBA" id="ARBA00022806"/>
    </source>
</evidence>
<dbReference type="GO" id="GO:0005737">
    <property type="term" value="C:cytoplasm"/>
    <property type="evidence" value="ECO:0007669"/>
    <property type="project" value="UniProtKB-SubCell"/>
</dbReference>
<dbReference type="GO" id="GO:0000716">
    <property type="term" value="P:transcription-coupled nucleotide-excision repair, DNA damage recognition"/>
    <property type="evidence" value="ECO:0007669"/>
    <property type="project" value="UniProtKB-UniRule"/>
</dbReference>
<dbReference type="SMART" id="SM00490">
    <property type="entry name" value="HELICc"/>
    <property type="match status" value="1"/>
</dbReference>
<dbReference type="InterPro" id="IPR014001">
    <property type="entry name" value="Helicase_ATP-bd"/>
</dbReference>
<dbReference type="InterPro" id="IPR047112">
    <property type="entry name" value="RecG/Mfd"/>
</dbReference>
<accession>A0A921JI19</accession>
<evidence type="ECO:0000313" key="13">
    <source>
        <dbReference type="Proteomes" id="UP000711407"/>
    </source>
</evidence>
<evidence type="ECO:0000256" key="6">
    <source>
        <dbReference type="ARBA" id="ARBA00022840"/>
    </source>
</evidence>
<sequence>MAYVTPQYTPPYTISPTLTLNRLSSAFLTPARRTAIASALSDSKCRRLGLYNMAGSSPAMLFASIDAVCGPMIIVGDSPDDAGYIYHDLTRLMGEEAVMFFPSSYKRDIKYGQLDGPSRILRTETLSRWMAADGLRYVITYPEALAEKVASADDVSGHTIVLSTKHPADLTETQQWLRENGFKEVDYVYEPGQWAVRGSILDIFGYSNELPYRLDFFGDDIDSIRTFNVETQLSEQRLTEVSITSALDSQSERGMSLMEFVGDTTVVALRDAPYTISRIRAIAEEQFSASAMIAEEGDSSAMSQIVDADRAVSALDAMRQIRFTASDVPDKDCTASIDFQCSPQALYHKNFDLISDSFSRLLADGYTLYILSDSEKQIERLRAIFADRGDSAITFRPVIPTLHQGFSDAATRMCVFTDHQIFDRFHKYNLKSDRARSGKLALSLKELAQIEVGDFIVHVDHGVGKFAGLLRTNVNGRTQEMIKLIYANDDIIFVSIHALHKLAKYRGKEGVPPKVNKLGSGAWNKMKERTKSRLKDIARDLIKLYAARRDEAGFAFSPDGYLQQELEASFIYEDTPDQLTATQAVKADMERPRPMDRLICGDVGFGKTEIAIRAAFKAATDGKQTAVLVPTTVLAYQHFNTFKERLKEFPVRVDYLSRARTPKQVKDILSDLAAGKIDIIIGTHKLIGKSVKFKDLGLLVIDEEQKFGVAVKEKLKQMKVNVDTLTMSATPIPRTLQFSLMGARDLSAITTPPANRYPILTSVNSLSDDIVSEAVNFELARNGQVFLINNRIEGLYQLEEMIKRLVPDARTLVAHGQMPPEKLEKAIIDFANHDYDVLIATTIIESGIDMPNVNTIMINNAQNFGLSELHQLRGRVGRSSRKAFCYLMVPPGHPLTPDARRRLQAIESFSDLGAGIHIAMQDLDIRGAGNLLGAEQSGFIADLGYETYQKILKEAVTELRNEEFSDLEQEDASEGKDIEYVADCVIESDMELLLPASYVPQESERISLYQELDSIERETDLQAYRMRLIDRFGKIPYETEELLRIPRLRRMARRLGIEKVVLKQGTMFVYFVGDDNRAYYESPMFGRMVQFLQQNPRRVRIRENNGRRSFAIADIPNTETATHLLDTILTLTPA</sequence>
<dbReference type="SUPFAM" id="SSF52540">
    <property type="entry name" value="P-loop containing nucleoside triphosphate hydrolases"/>
    <property type="match status" value="3"/>
</dbReference>
<dbReference type="Gene3D" id="3.90.1150.50">
    <property type="entry name" value="Transcription-repair-coupling factor, D7 domain"/>
    <property type="match status" value="1"/>
</dbReference>
<keyword evidence="8 9" id="KW-0234">DNA repair</keyword>
<dbReference type="InterPro" id="IPR011545">
    <property type="entry name" value="DEAD/DEAH_box_helicase_dom"/>
</dbReference>
<dbReference type="InterPro" id="IPR001650">
    <property type="entry name" value="Helicase_C-like"/>
</dbReference>
<comment type="similarity">
    <text evidence="9">In the N-terminal section; belongs to the UvrB family.</text>
</comment>
<dbReference type="InterPro" id="IPR027417">
    <property type="entry name" value="P-loop_NTPase"/>
</dbReference>
<evidence type="ECO:0000259" key="11">
    <source>
        <dbReference type="PROSITE" id="PS51194"/>
    </source>
</evidence>
<dbReference type="PROSITE" id="PS51194">
    <property type="entry name" value="HELICASE_CTER"/>
    <property type="match status" value="1"/>
</dbReference>
<dbReference type="PANTHER" id="PTHR47964">
    <property type="entry name" value="ATP-DEPENDENT DNA HELICASE HOMOLOG RECG, CHLOROPLASTIC"/>
    <property type="match status" value="1"/>
</dbReference>
<dbReference type="InterPro" id="IPR003711">
    <property type="entry name" value="CarD-like/TRCF_RID"/>
</dbReference>
<dbReference type="PANTHER" id="PTHR47964:SF1">
    <property type="entry name" value="ATP-DEPENDENT DNA HELICASE HOMOLOG RECG, CHLOROPLASTIC"/>
    <property type="match status" value="1"/>
</dbReference>
<dbReference type="NCBIfam" id="TIGR00580">
    <property type="entry name" value="mfd"/>
    <property type="match status" value="1"/>
</dbReference>
<evidence type="ECO:0000256" key="1">
    <source>
        <dbReference type="ARBA" id="ARBA00022490"/>
    </source>
</evidence>
<keyword evidence="4 9" id="KW-0378">Hydrolase</keyword>
<dbReference type="SUPFAM" id="SSF141259">
    <property type="entry name" value="CarD-like"/>
    <property type="match status" value="1"/>
</dbReference>
<dbReference type="Pfam" id="PF00270">
    <property type="entry name" value="DEAD"/>
    <property type="match status" value="1"/>
</dbReference>
<proteinExistence type="inferred from homology"/>
<evidence type="ECO:0000256" key="4">
    <source>
        <dbReference type="ARBA" id="ARBA00022801"/>
    </source>
</evidence>
<dbReference type="InterPro" id="IPR004576">
    <property type="entry name" value="Mfd"/>
</dbReference>
<dbReference type="Gene3D" id="2.40.10.170">
    <property type="match status" value="1"/>
</dbReference>
<comment type="subcellular location">
    <subcellularLocation>
        <location evidence="9">Cytoplasm</location>
    </subcellularLocation>
</comment>
<dbReference type="GO" id="GO:0016787">
    <property type="term" value="F:hydrolase activity"/>
    <property type="evidence" value="ECO:0007669"/>
    <property type="project" value="UniProtKB-KW"/>
</dbReference>
<dbReference type="EMBL" id="DYXT01000021">
    <property type="protein sequence ID" value="HJE38893.1"/>
    <property type="molecule type" value="Genomic_DNA"/>
</dbReference>
<reference evidence="12" key="1">
    <citation type="journal article" date="2021" name="PeerJ">
        <title>Extensive microbial diversity within the chicken gut microbiome revealed by metagenomics and culture.</title>
        <authorList>
            <person name="Gilroy R."/>
            <person name="Ravi A."/>
            <person name="Getino M."/>
            <person name="Pursley I."/>
            <person name="Horton D.L."/>
            <person name="Alikhan N.F."/>
            <person name="Baker D."/>
            <person name="Gharbi K."/>
            <person name="Hall N."/>
            <person name="Watson M."/>
            <person name="Adriaenssens E.M."/>
            <person name="Foster-Nyarko E."/>
            <person name="Jarju S."/>
            <person name="Secka A."/>
            <person name="Antonio M."/>
            <person name="Oren A."/>
            <person name="Chaudhuri R.R."/>
            <person name="La Ragione R."/>
            <person name="Hildebrand F."/>
            <person name="Pallen M.J."/>
        </authorList>
    </citation>
    <scope>NUCLEOTIDE SEQUENCE</scope>
    <source>
        <strain evidence="12">4100</strain>
    </source>
</reference>
<feature type="domain" description="Helicase ATP-binding" evidence="10">
    <location>
        <begin position="588"/>
        <end position="749"/>
    </location>
</feature>
<organism evidence="12 13">
    <name type="scientific">Candidatus Amulumruptor caecigallinarius</name>
    <dbReference type="NCBI Taxonomy" id="2109911"/>
    <lineage>
        <taxon>Bacteria</taxon>
        <taxon>Pseudomonadati</taxon>
        <taxon>Bacteroidota</taxon>
        <taxon>Bacteroidia</taxon>
        <taxon>Bacteroidales</taxon>
        <taxon>Muribaculaceae</taxon>
        <taxon>Candidatus Amulumruptor</taxon>
    </lineage>
</organism>
<keyword evidence="2 9" id="KW-0547">Nucleotide-binding</keyword>
<dbReference type="Gene3D" id="3.40.50.300">
    <property type="entry name" value="P-loop containing nucleotide triphosphate hydrolases"/>
    <property type="match status" value="2"/>
</dbReference>
<keyword evidence="3 9" id="KW-0227">DNA damage</keyword>
<gene>
    <name evidence="9 12" type="primary">mfd</name>
    <name evidence="12" type="ORF">K8V47_03915</name>
</gene>
<comment type="caution">
    <text evidence="12">The sequence shown here is derived from an EMBL/GenBank/DDBJ whole genome shotgun (WGS) entry which is preliminary data.</text>
</comment>
<dbReference type="AlphaFoldDB" id="A0A921JI19"/>
<evidence type="ECO:0000313" key="12">
    <source>
        <dbReference type="EMBL" id="HJE38893.1"/>
    </source>
</evidence>
<dbReference type="InterPro" id="IPR037235">
    <property type="entry name" value="TRCF-like_C_D7"/>
</dbReference>
<dbReference type="Gene3D" id="3.30.2060.10">
    <property type="entry name" value="Penicillin-binding protein 1b domain"/>
    <property type="match status" value="1"/>
</dbReference>
<evidence type="ECO:0000256" key="8">
    <source>
        <dbReference type="ARBA" id="ARBA00023204"/>
    </source>
</evidence>
<dbReference type="Pfam" id="PF17757">
    <property type="entry name" value="UvrB_inter"/>
    <property type="match status" value="1"/>
</dbReference>
<dbReference type="EC" id="3.6.4.-" evidence="9"/>
<keyword evidence="6 9" id="KW-0067">ATP-binding</keyword>
<dbReference type="InterPro" id="IPR005118">
    <property type="entry name" value="TRCF_C"/>
</dbReference>
<evidence type="ECO:0000259" key="10">
    <source>
        <dbReference type="PROSITE" id="PS51192"/>
    </source>
</evidence>
<reference evidence="12" key="2">
    <citation type="submission" date="2021-09" db="EMBL/GenBank/DDBJ databases">
        <authorList>
            <person name="Gilroy R."/>
        </authorList>
    </citation>
    <scope>NUCLEOTIDE SEQUENCE</scope>
    <source>
        <strain evidence="12">4100</strain>
    </source>
</reference>
<dbReference type="GO" id="GO:0006355">
    <property type="term" value="P:regulation of DNA-templated transcription"/>
    <property type="evidence" value="ECO:0007669"/>
    <property type="project" value="UniProtKB-UniRule"/>
</dbReference>
<name>A0A921JI19_9BACT</name>
<dbReference type="PROSITE" id="PS51192">
    <property type="entry name" value="HELICASE_ATP_BIND_1"/>
    <property type="match status" value="1"/>
</dbReference>
<dbReference type="GO" id="GO:0003678">
    <property type="term" value="F:DNA helicase activity"/>
    <property type="evidence" value="ECO:0007669"/>
    <property type="project" value="TreeGrafter"/>
</dbReference>
<dbReference type="HAMAP" id="MF_00969">
    <property type="entry name" value="TRCF"/>
    <property type="match status" value="1"/>
</dbReference>
<keyword evidence="1 9" id="KW-0963">Cytoplasm</keyword>
<dbReference type="SMART" id="SM00982">
    <property type="entry name" value="TRCF"/>
    <property type="match status" value="1"/>
</dbReference>
<dbReference type="Pfam" id="PF00271">
    <property type="entry name" value="Helicase_C"/>
    <property type="match status" value="1"/>
</dbReference>
<dbReference type="Proteomes" id="UP000711407">
    <property type="component" value="Unassembled WGS sequence"/>
</dbReference>
<dbReference type="GO" id="GO:0005524">
    <property type="term" value="F:ATP binding"/>
    <property type="evidence" value="ECO:0007669"/>
    <property type="project" value="UniProtKB-UniRule"/>
</dbReference>
<dbReference type="GO" id="GO:0003684">
    <property type="term" value="F:damaged DNA binding"/>
    <property type="evidence" value="ECO:0007669"/>
    <property type="project" value="InterPro"/>
</dbReference>
<dbReference type="SMART" id="SM01058">
    <property type="entry name" value="CarD_TRCF"/>
    <property type="match status" value="1"/>
</dbReference>
<dbReference type="SMART" id="SM00487">
    <property type="entry name" value="DEXDc"/>
    <property type="match status" value="1"/>
</dbReference>
<comment type="similarity">
    <text evidence="9">In the C-terminal section; belongs to the helicase family. RecG subfamily.</text>
</comment>
<evidence type="ECO:0000256" key="7">
    <source>
        <dbReference type="ARBA" id="ARBA00023125"/>
    </source>
</evidence>
<protein>
    <recommendedName>
        <fullName evidence="9">Transcription-repair-coupling factor</fullName>
        <shortName evidence="9">TRCF</shortName>
        <ecNumber evidence="9">3.6.4.-</ecNumber>
    </recommendedName>
</protein>
<dbReference type="SUPFAM" id="SSF143517">
    <property type="entry name" value="TRCF domain-like"/>
    <property type="match status" value="1"/>
</dbReference>
<evidence type="ECO:0000256" key="2">
    <source>
        <dbReference type="ARBA" id="ARBA00022741"/>
    </source>
</evidence>